<dbReference type="SUPFAM" id="SSF52374">
    <property type="entry name" value="Nucleotidylyl transferase"/>
    <property type="match status" value="1"/>
</dbReference>
<dbReference type="GO" id="GO:0005829">
    <property type="term" value="C:cytosol"/>
    <property type="evidence" value="ECO:0007669"/>
    <property type="project" value="TreeGrafter"/>
</dbReference>
<keyword evidence="16" id="KW-1185">Reference proteome</keyword>
<dbReference type="PATRIC" id="fig|471514.4.peg.963"/>
<evidence type="ECO:0000256" key="3">
    <source>
        <dbReference type="ARBA" id="ARBA00011245"/>
    </source>
</evidence>
<dbReference type="STRING" id="471514.AN477_08890"/>
<dbReference type="NCBIfam" id="TIGR00435">
    <property type="entry name" value="cysS"/>
    <property type="match status" value="1"/>
</dbReference>
<name>A0A0P9D3T8_9BACL</name>
<comment type="cofactor">
    <cofactor evidence="13">
        <name>Zn(2+)</name>
        <dbReference type="ChEBI" id="CHEBI:29105"/>
    </cofactor>
    <text evidence="13">Binds 1 zinc ion per subunit.</text>
</comment>
<feature type="domain" description="Cysteinyl-tRNA synthetase class Ia DALR" evidence="14">
    <location>
        <begin position="361"/>
        <end position="435"/>
    </location>
</feature>
<comment type="similarity">
    <text evidence="2 13">Belongs to the class-I aminoacyl-tRNA synthetase family.</text>
</comment>
<evidence type="ECO:0000256" key="8">
    <source>
        <dbReference type="ARBA" id="ARBA00022833"/>
    </source>
</evidence>
<dbReference type="PRINTS" id="PR00983">
    <property type="entry name" value="TRNASYNTHCYS"/>
</dbReference>
<dbReference type="PANTHER" id="PTHR10890:SF3">
    <property type="entry name" value="CYSTEINE--TRNA LIGASE, CYTOPLASMIC"/>
    <property type="match status" value="1"/>
</dbReference>
<evidence type="ECO:0000256" key="6">
    <source>
        <dbReference type="ARBA" id="ARBA00022723"/>
    </source>
</evidence>
<dbReference type="GO" id="GO:0006423">
    <property type="term" value="P:cysteinyl-tRNA aminoacylation"/>
    <property type="evidence" value="ECO:0007669"/>
    <property type="project" value="UniProtKB-UniRule"/>
</dbReference>
<evidence type="ECO:0000256" key="7">
    <source>
        <dbReference type="ARBA" id="ARBA00022741"/>
    </source>
</evidence>
<evidence type="ECO:0000256" key="12">
    <source>
        <dbReference type="ARBA" id="ARBA00047398"/>
    </source>
</evidence>
<evidence type="ECO:0000313" key="16">
    <source>
        <dbReference type="Proteomes" id="UP000050482"/>
    </source>
</evidence>
<dbReference type="GO" id="GO:0008270">
    <property type="term" value="F:zinc ion binding"/>
    <property type="evidence" value="ECO:0007669"/>
    <property type="project" value="UniProtKB-UniRule"/>
</dbReference>
<feature type="binding site" evidence="13">
    <location>
        <position position="235"/>
    </location>
    <ligand>
        <name>Zn(2+)</name>
        <dbReference type="ChEBI" id="CHEBI:29105"/>
    </ligand>
</feature>
<feature type="short sequence motif" description="'HIGH' region" evidence="13">
    <location>
        <begin position="32"/>
        <end position="42"/>
    </location>
</feature>
<keyword evidence="6 13" id="KW-0479">Metal-binding</keyword>
<feature type="binding site" evidence="13">
    <location>
        <position position="239"/>
    </location>
    <ligand>
        <name>Zn(2+)</name>
        <dbReference type="ChEBI" id="CHEBI:29105"/>
    </ligand>
</feature>
<comment type="catalytic activity">
    <reaction evidence="12 13">
        <text>tRNA(Cys) + L-cysteine + ATP = L-cysteinyl-tRNA(Cys) + AMP + diphosphate</text>
        <dbReference type="Rhea" id="RHEA:17773"/>
        <dbReference type="Rhea" id="RHEA-COMP:9661"/>
        <dbReference type="Rhea" id="RHEA-COMP:9679"/>
        <dbReference type="ChEBI" id="CHEBI:30616"/>
        <dbReference type="ChEBI" id="CHEBI:33019"/>
        <dbReference type="ChEBI" id="CHEBI:35235"/>
        <dbReference type="ChEBI" id="CHEBI:78442"/>
        <dbReference type="ChEBI" id="CHEBI:78517"/>
        <dbReference type="ChEBI" id="CHEBI:456215"/>
        <dbReference type="EC" id="6.1.1.16"/>
    </reaction>
</comment>
<comment type="subunit">
    <text evidence="3 13">Monomer.</text>
</comment>
<keyword evidence="5 13" id="KW-0436">Ligase</keyword>
<feature type="binding site" evidence="13">
    <location>
        <position position="270"/>
    </location>
    <ligand>
        <name>ATP</name>
        <dbReference type="ChEBI" id="CHEBI:30616"/>
    </ligand>
</feature>
<evidence type="ECO:0000259" key="14">
    <source>
        <dbReference type="SMART" id="SM00840"/>
    </source>
</evidence>
<dbReference type="SUPFAM" id="SSF47323">
    <property type="entry name" value="Anticodon-binding domain of a subclass of class I aminoacyl-tRNA synthetases"/>
    <property type="match status" value="1"/>
</dbReference>
<proteinExistence type="inferred from homology"/>
<keyword evidence="4 13" id="KW-0963">Cytoplasm</keyword>
<dbReference type="CDD" id="cd00672">
    <property type="entry name" value="CysRS_core"/>
    <property type="match status" value="1"/>
</dbReference>
<dbReference type="FunFam" id="3.40.50.620:FF:000009">
    <property type="entry name" value="Cysteine--tRNA ligase"/>
    <property type="match status" value="1"/>
</dbReference>
<evidence type="ECO:0000313" key="15">
    <source>
        <dbReference type="EMBL" id="KPV44171.1"/>
    </source>
</evidence>
<dbReference type="InterPro" id="IPR015803">
    <property type="entry name" value="Cys-tRNA-ligase"/>
</dbReference>
<dbReference type="Gene3D" id="1.20.120.1910">
    <property type="entry name" value="Cysteine-tRNA ligase, C-terminal anti-codon recognition domain"/>
    <property type="match status" value="1"/>
</dbReference>
<dbReference type="SMART" id="SM00840">
    <property type="entry name" value="DALR_2"/>
    <property type="match status" value="1"/>
</dbReference>
<evidence type="ECO:0000256" key="2">
    <source>
        <dbReference type="ARBA" id="ARBA00005594"/>
    </source>
</evidence>
<evidence type="ECO:0000256" key="10">
    <source>
        <dbReference type="ARBA" id="ARBA00022917"/>
    </source>
</evidence>
<organism evidence="15 16">
    <name type="scientific">Alicyclobacillus ferrooxydans</name>
    <dbReference type="NCBI Taxonomy" id="471514"/>
    <lineage>
        <taxon>Bacteria</taxon>
        <taxon>Bacillati</taxon>
        <taxon>Bacillota</taxon>
        <taxon>Bacilli</taxon>
        <taxon>Bacillales</taxon>
        <taxon>Alicyclobacillaceae</taxon>
        <taxon>Alicyclobacillus</taxon>
    </lineage>
</organism>
<evidence type="ECO:0000256" key="13">
    <source>
        <dbReference type="HAMAP-Rule" id="MF_00041"/>
    </source>
</evidence>
<dbReference type="InterPro" id="IPR032678">
    <property type="entry name" value="tRNA-synt_1_cat_dom"/>
</dbReference>
<protein>
    <recommendedName>
        <fullName evidence="13">Cysteine--tRNA ligase</fullName>
        <ecNumber evidence="13">6.1.1.16</ecNumber>
    </recommendedName>
    <alternativeName>
        <fullName evidence="13">Cysteinyl-tRNA synthetase</fullName>
        <shortName evidence="13">CysRS</shortName>
    </alternativeName>
</protein>
<dbReference type="InterPro" id="IPR009080">
    <property type="entry name" value="tRNAsynth_Ia_anticodon-bd"/>
</dbReference>
<dbReference type="HAMAP" id="MF_00041">
    <property type="entry name" value="Cys_tRNA_synth"/>
    <property type="match status" value="1"/>
</dbReference>
<keyword evidence="10 13" id="KW-0648">Protein biosynthesis</keyword>
<dbReference type="Pfam" id="PF09190">
    <property type="entry name" value="DALR_2"/>
    <property type="match status" value="1"/>
</dbReference>
<dbReference type="AlphaFoldDB" id="A0A0P9D3T8"/>
<dbReference type="GO" id="GO:0005524">
    <property type="term" value="F:ATP binding"/>
    <property type="evidence" value="ECO:0007669"/>
    <property type="project" value="UniProtKB-UniRule"/>
</dbReference>
<dbReference type="Gene3D" id="3.40.50.620">
    <property type="entry name" value="HUPs"/>
    <property type="match status" value="1"/>
</dbReference>
<dbReference type="EC" id="6.1.1.16" evidence="13"/>
<keyword evidence="9 13" id="KW-0067">ATP-binding</keyword>
<reference evidence="15 16" key="1">
    <citation type="submission" date="2015-09" db="EMBL/GenBank/DDBJ databases">
        <title>Draft genome sequence of Alicyclobacillus ferrooxydans DSM 22381.</title>
        <authorList>
            <person name="Hemp J."/>
        </authorList>
    </citation>
    <scope>NUCLEOTIDE SEQUENCE [LARGE SCALE GENOMIC DNA]</scope>
    <source>
        <strain evidence="15 16">TC-34</strain>
    </source>
</reference>
<dbReference type="PANTHER" id="PTHR10890">
    <property type="entry name" value="CYSTEINYL-TRNA SYNTHETASE"/>
    <property type="match status" value="1"/>
</dbReference>
<accession>A0A0P9D3T8</accession>
<dbReference type="InterPro" id="IPR014729">
    <property type="entry name" value="Rossmann-like_a/b/a_fold"/>
</dbReference>
<dbReference type="Proteomes" id="UP000050482">
    <property type="component" value="Unassembled WGS sequence"/>
</dbReference>
<comment type="subcellular location">
    <subcellularLocation>
        <location evidence="1 13">Cytoplasm</location>
    </subcellularLocation>
</comment>
<evidence type="ECO:0000256" key="4">
    <source>
        <dbReference type="ARBA" id="ARBA00022490"/>
    </source>
</evidence>
<dbReference type="Pfam" id="PF23493">
    <property type="entry name" value="CysS_C"/>
    <property type="match status" value="1"/>
</dbReference>
<keyword evidence="7 13" id="KW-0547">Nucleotide-binding</keyword>
<feature type="binding site" evidence="13">
    <location>
        <position position="30"/>
    </location>
    <ligand>
        <name>Zn(2+)</name>
        <dbReference type="ChEBI" id="CHEBI:29105"/>
    </ligand>
</feature>
<sequence>MMTIRLYNTLSGKKEVLETIEPNKVRFYACGPTVYNLFHVGNGRMFVVFDTVRRYLEYRGYEVRFVQNFTDVDDRIINRANELGENVRDVANRYIEEYFRDADALGIKPATVHPRATECIPEIIAFIADLIRLGHAYEREGDVYFDTSSFAEYGKLSHQSLDEMQAGFRITVLEHKDDPTDFALWKSAKPGEEYWESPWGPGRPGWHIECSVMNAKYLGEEIDIHAGGRDLVFPHHENEIAQSESRFGHTFARYWLHNGTLNINGEKMSKSLGNFIMTRDLLEERSAAAVRFFLLSAQYRHPLNYTQDAMEQAEQSVVRIGRSLRNLAHRREVLLEGPSFARGDEGVRNEVQAEFDGVRKMFVDAMDDDFNTADAIAAVFEAVRLANTYLAEDQVRESELNGWESLISELLSVLGIQLSNDVTPQSTARSEDEEIESLIAARNQARKARDFKRADEIRDELSARGITIEDTAQGTRWFRS</sequence>
<feature type="short sequence motif" description="'KMSKS' region" evidence="13">
    <location>
        <begin position="267"/>
        <end position="271"/>
    </location>
</feature>
<comment type="caution">
    <text evidence="15">The sequence shown here is derived from an EMBL/GenBank/DDBJ whole genome shotgun (WGS) entry which is preliminary data.</text>
</comment>
<keyword evidence="8 13" id="KW-0862">Zinc</keyword>
<dbReference type="Pfam" id="PF01406">
    <property type="entry name" value="tRNA-synt_1e"/>
    <property type="match status" value="1"/>
</dbReference>
<feature type="binding site" evidence="13">
    <location>
        <position position="210"/>
    </location>
    <ligand>
        <name>Zn(2+)</name>
        <dbReference type="ChEBI" id="CHEBI:29105"/>
    </ligand>
</feature>
<keyword evidence="11 13" id="KW-0030">Aminoacyl-tRNA synthetase</keyword>
<dbReference type="InterPro" id="IPR024909">
    <property type="entry name" value="Cys-tRNA/MSH_ligase"/>
</dbReference>
<dbReference type="EMBL" id="LJCO01000040">
    <property type="protein sequence ID" value="KPV44171.1"/>
    <property type="molecule type" value="Genomic_DNA"/>
</dbReference>
<evidence type="ECO:0000256" key="5">
    <source>
        <dbReference type="ARBA" id="ARBA00022598"/>
    </source>
</evidence>
<dbReference type="InterPro" id="IPR056411">
    <property type="entry name" value="CysS_C"/>
</dbReference>
<gene>
    <name evidence="13" type="primary">cysS</name>
    <name evidence="15" type="ORF">AN477_08890</name>
</gene>
<evidence type="ECO:0000256" key="11">
    <source>
        <dbReference type="ARBA" id="ARBA00023146"/>
    </source>
</evidence>
<dbReference type="InterPro" id="IPR015273">
    <property type="entry name" value="Cys-tRNA-synt_Ia_DALR"/>
</dbReference>
<evidence type="ECO:0000256" key="1">
    <source>
        <dbReference type="ARBA" id="ARBA00004496"/>
    </source>
</evidence>
<evidence type="ECO:0000256" key="9">
    <source>
        <dbReference type="ARBA" id="ARBA00022840"/>
    </source>
</evidence>
<dbReference type="GO" id="GO:0004817">
    <property type="term" value="F:cysteine-tRNA ligase activity"/>
    <property type="evidence" value="ECO:0007669"/>
    <property type="project" value="UniProtKB-UniRule"/>
</dbReference>